<dbReference type="InterPro" id="IPR029045">
    <property type="entry name" value="ClpP/crotonase-like_dom_sf"/>
</dbReference>
<evidence type="ECO:0000259" key="2">
    <source>
        <dbReference type="SMART" id="SM00245"/>
    </source>
</evidence>
<reference evidence="3 4" key="1">
    <citation type="submission" date="2020-02" db="EMBL/GenBank/DDBJ databases">
        <title>Acidophilic actinobacteria isolated from forest soil.</title>
        <authorList>
            <person name="Golinska P."/>
        </authorList>
    </citation>
    <scope>NUCLEOTIDE SEQUENCE [LARGE SCALE GENOMIC DNA]</scope>
    <source>
        <strain evidence="3 4">NL8</strain>
    </source>
</reference>
<organism evidence="3 4">
    <name type="scientific">Catenulispora pinistramenti</name>
    <dbReference type="NCBI Taxonomy" id="2705254"/>
    <lineage>
        <taxon>Bacteria</taxon>
        <taxon>Bacillati</taxon>
        <taxon>Actinomycetota</taxon>
        <taxon>Actinomycetes</taxon>
        <taxon>Catenulisporales</taxon>
        <taxon>Catenulisporaceae</taxon>
        <taxon>Catenulispora</taxon>
    </lineage>
</organism>
<feature type="domain" description="Tail specific protease" evidence="2">
    <location>
        <begin position="1"/>
        <end position="128"/>
    </location>
</feature>
<feature type="compositionally biased region" description="Basic and acidic residues" evidence="1">
    <location>
        <begin position="14"/>
        <end position="25"/>
    </location>
</feature>
<protein>
    <submittedName>
        <fullName evidence="3">S41 family peptidase</fullName>
    </submittedName>
</protein>
<dbReference type="PANTHER" id="PTHR11261">
    <property type="entry name" value="INTERPHOTORECEPTOR RETINOID-BINDING PROTEIN"/>
    <property type="match status" value="1"/>
</dbReference>
<accession>A0ABS5KWP8</accession>
<name>A0ABS5KWP8_9ACTN</name>
<dbReference type="EMBL" id="JAAFYZ010000100">
    <property type="protein sequence ID" value="MBS2550380.1"/>
    <property type="molecule type" value="Genomic_DNA"/>
</dbReference>
<keyword evidence="4" id="KW-1185">Reference proteome</keyword>
<feature type="compositionally biased region" description="Low complexity" evidence="1">
    <location>
        <begin position="1"/>
        <end position="13"/>
    </location>
</feature>
<evidence type="ECO:0000313" key="4">
    <source>
        <dbReference type="Proteomes" id="UP000730482"/>
    </source>
</evidence>
<sequence>MISRAPRRATSSTARDHLHRSQDTTRVKDATRQYWTLAHVDGRRYLDRPVYIFTSGTTFSGAEEIAYNLKAQKRATLIGETTLGGAHPSEWYPLTPHITVTIPNARSINPVTGTNWEGVGIEPDVAVSADEAFDVAYRHARDEVSSG</sequence>
<dbReference type="CDD" id="cd07563">
    <property type="entry name" value="Peptidase_S41_IRBP"/>
    <property type="match status" value="1"/>
</dbReference>
<comment type="caution">
    <text evidence="3">The sequence shown here is derived from an EMBL/GenBank/DDBJ whole genome shotgun (WGS) entry which is preliminary data.</text>
</comment>
<dbReference type="SUPFAM" id="SSF52096">
    <property type="entry name" value="ClpP/crotonase"/>
    <property type="match status" value="1"/>
</dbReference>
<evidence type="ECO:0000313" key="3">
    <source>
        <dbReference type="EMBL" id="MBS2550380.1"/>
    </source>
</evidence>
<dbReference type="RefSeq" id="WP_212013009.1">
    <property type="nucleotide sequence ID" value="NZ_JAAFYZ010000100.1"/>
</dbReference>
<dbReference type="InterPro" id="IPR005151">
    <property type="entry name" value="Tail-specific_protease"/>
</dbReference>
<gene>
    <name evidence="3" type="ORF">KGQ19_26265</name>
</gene>
<proteinExistence type="predicted"/>
<dbReference type="SMART" id="SM00245">
    <property type="entry name" value="TSPc"/>
    <property type="match status" value="1"/>
</dbReference>
<evidence type="ECO:0000256" key="1">
    <source>
        <dbReference type="SAM" id="MobiDB-lite"/>
    </source>
</evidence>
<dbReference type="Pfam" id="PF03572">
    <property type="entry name" value="Peptidase_S41"/>
    <property type="match status" value="1"/>
</dbReference>
<dbReference type="Proteomes" id="UP000730482">
    <property type="component" value="Unassembled WGS sequence"/>
</dbReference>
<dbReference type="PANTHER" id="PTHR11261:SF3">
    <property type="entry name" value="RETINOL-BINDING PROTEIN 3"/>
    <property type="match status" value="1"/>
</dbReference>
<dbReference type="Gene3D" id="3.90.226.10">
    <property type="entry name" value="2-enoyl-CoA Hydratase, Chain A, domain 1"/>
    <property type="match status" value="1"/>
</dbReference>
<feature type="region of interest" description="Disordered" evidence="1">
    <location>
        <begin position="1"/>
        <end position="25"/>
    </location>
</feature>